<accession>A0AAN8AD16</accession>
<proteinExistence type="predicted"/>
<feature type="region of interest" description="Disordered" evidence="1">
    <location>
        <begin position="67"/>
        <end position="89"/>
    </location>
</feature>
<dbReference type="Proteomes" id="UP001346869">
    <property type="component" value="Unassembled WGS sequence"/>
</dbReference>
<feature type="region of interest" description="Disordered" evidence="1">
    <location>
        <begin position="1"/>
        <end position="24"/>
    </location>
</feature>
<evidence type="ECO:0000256" key="1">
    <source>
        <dbReference type="SAM" id="MobiDB-lite"/>
    </source>
</evidence>
<comment type="caution">
    <text evidence="2">The sequence shown here is derived from an EMBL/GenBank/DDBJ whole genome shotgun (WGS) entry which is preliminary data.</text>
</comment>
<protein>
    <submittedName>
        <fullName evidence="2">Uncharacterized protein</fullName>
    </submittedName>
</protein>
<gene>
    <name evidence="2" type="ORF">PBY51_002379</name>
</gene>
<reference evidence="2 3" key="2">
    <citation type="journal article" date="2023" name="Mol. Biol. Evol.">
        <title>Genomics of Secondarily Temperate Adaptation in the Only Non-Antarctic Icefish.</title>
        <authorList>
            <person name="Rivera-Colon A.G."/>
            <person name="Rayamajhi N."/>
            <person name="Minhas B.F."/>
            <person name="Madrigal G."/>
            <person name="Bilyk K.T."/>
            <person name="Yoon V."/>
            <person name="Hune M."/>
            <person name="Gregory S."/>
            <person name="Cheng C.H.C."/>
            <person name="Catchen J.M."/>
        </authorList>
    </citation>
    <scope>NUCLEOTIDE SEQUENCE [LARGE SCALE GENOMIC DNA]</scope>
    <source>
        <strain evidence="2">JMC-PN-2008</strain>
    </source>
</reference>
<reference evidence="2 3" key="1">
    <citation type="journal article" date="2023" name="Genes (Basel)">
        <title>Chromosome-Level Genome Assembly and Circadian Gene Repertoire of the Patagonia Blennie Eleginops maclovinus-The Closest Ancestral Proxy of Antarctic Cryonotothenioids.</title>
        <authorList>
            <person name="Cheng C.C."/>
            <person name="Rivera-Colon A.G."/>
            <person name="Minhas B.F."/>
            <person name="Wilson L."/>
            <person name="Rayamajhi N."/>
            <person name="Vargas-Chacoff L."/>
            <person name="Catchen J.M."/>
        </authorList>
    </citation>
    <scope>NUCLEOTIDE SEQUENCE [LARGE SCALE GENOMIC DNA]</scope>
    <source>
        <strain evidence="2">JMC-PN-2008</strain>
    </source>
</reference>
<sequence>MPMASGLTPAFPGRQMPESVTRPNSQVLHPIYLSLLPMTRHAEMDTEAAAHIDSGSLNSQAEERLIYSQQLPFPRRERKRGGGRLSGRQRVQTEVYMLLSPAHPQQEDNIW</sequence>
<dbReference type="AlphaFoldDB" id="A0AAN8AD16"/>
<evidence type="ECO:0000313" key="3">
    <source>
        <dbReference type="Proteomes" id="UP001346869"/>
    </source>
</evidence>
<organism evidence="2 3">
    <name type="scientific">Eleginops maclovinus</name>
    <name type="common">Patagonian blennie</name>
    <name type="synonym">Eleginus maclovinus</name>
    <dbReference type="NCBI Taxonomy" id="56733"/>
    <lineage>
        <taxon>Eukaryota</taxon>
        <taxon>Metazoa</taxon>
        <taxon>Chordata</taxon>
        <taxon>Craniata</taxon>
        <taxon>Vertebrata</taxon>
        <taxon>Euteleostomi</taxon>
        <taxon>Actinopterygii</taxon>
        <taxon>Neopterygii</taxon>
        <taxon>Teleostei</taxon>
        <taxon>Neoteleostei</taxon>
        <taxon>Acanthomorphata</taxon>
        <taxon>Eupercaria</taxon>
        <taxon>Perciformes</taxon>
        <taxon>Notothenioidei</taxon>
        <taxon>Eleginopidae</taxon>
        <taxon>Eleginops</taxon>
    </lineage>
</organism>
<dbReference type="EMBL" id="JAUZQC010000015">
    <property type="protein sequence ID" value="KAK5858221.1"/>
    <property type="molecule type" value="Genomic_DNA"/>
</dbReference>
<keyword evidence="3" id="KW-1185">Reference proteome</keyword>
<name>A0AAN8AD16_ELEMC</name>
<evidence type="ECO:0000313" key="2">
    <source>
        <dbReference type="EMBL" id="KAK5858221.1"/>
    </source>
</evidence>